<reference evidence="2 3" key="1">
    <citation type="submission" date="2019-07" db="EMBL/GenBank/DDBJ databases">
        <title>Whole genome shotgun sequence of Brevifollis gellanilyticus NBRC 108608.</title>
        <authorList>
            <person name="Hosoyama A."/>
            <person name="Uohara A."/>
            <person name="Ohji S."/>
            <person name="Ichikawa N."/>
        </authorList>
    </citation>
    <scope>NUCLEOTIDE SEQUENCE [LARGE SCALE GENOMIC DNA]</scope>
    <source>
        <strain evidence="2 3">NBRC 108608</strain>
    </source>
</reference>
<proteinExistence type="predicted"/>
<organism evidence="2 3">
    <name type="scientific">Brevifollis gellanilyticus</name>
    <dbReference type="NCBI Taxonomy" id="748831"/>
    <lineage>
        <taxon>Bacteria</taxon>
        <taxon>Pseudomonadati</taxon>
        <taxon>Verrucomicrobiota</taxon>
        <taxon>Verrucomicrobiia</taxon>
        <taxon>Verrucomicrobiales</taxon>
        <taxon>Verrucomicrobiaceae</taxon>
    </lineage>
</organism>
<feature type="region of interest" description="Disordered" evidence="1">
    <location>
        <begin position="1"/>
        <end position="36"/>
    </location>
</feature>
<sequence length="89" mass="9769">MKPRLASGIRRDPTALRRGGKGGPSHDGERKTDGEDFHEWEGKTISGAFCSCEQVPLIDGIHRIHQKTILSLVASLSKERNSGLPQDHP</sequence>
<evidence type="ECO:0000313" key="2">
    <source>
        <dbReference type="EMBL" id="GEP42804.1"/>
    </source>
</evidence>
<keyword evidence="3" id="KW-1185">Reference proteome</keyword>
<evidence type="ECO:0000313" key="3">
    <source>
        <dbReference type="Proteomes" id="UP000321577"/>
    </source>
</evidence>
<protein>
    <submittedName>
        <fullName evidence="2">Uncharacterized protein</fullName>
    </submittedName>
</protein>
<dbReference type="EMBL" id="BKAG01000012">
    <property type="protein sequence ID" value="GEP42804.1"/>
    <property type="molecule type" value="Genomic_DNA"/>
</dbReference>
<gene>
    <name evidence="2" type="ORF">BGE01nite_20950</name>
</gene>
<feature type="compositionally biased region" description="Basic and acidic residues" evidence="1">
    <location>
        <begin position="24"/>
        <end position="36"/>
    </location>
</feature>
<name>A0A512M7U7_9BACT</name>
<dbReference type="Proteomes" id="UP000321577">
    <property type="component" value="Unassembled WGS sequence"/>
</dbReference>
<accession>A0A512M7U7</accession>
<dbReference type="AlphaFoldDB" id="A0A512M7U7"/>
<comment type="caution">
    <text evidence="2">The sequence shown here is derived from an EMBL/GenBank/DDBJ whole genome shotgun (WGS) entry which is preliminary data.</text>
</comment>
<evidence type="ECO:0000256" key="1">
    <source>
        <dbReference type="SAM" id="MobiDB-lite"/>
    </source>
</evidence>